<accession>A0ACC1LGB5</accession>
<comment type="caution">
    <text evidence="1">The sequence shown here is derived from an EMBL/GenBank/DDBJ whole genome shotgun (WGS) entry which is preliminary data.</text>
</comment>
<evidence type="ECO:0000313" key="1">
    <source>
        <dbReference type="EMBL" id="KAJ2807700.1"/>
    </source>
</evidence>
<proteinExistence type="predicted"/>
<sequence length="81" mass="8648">MTAVGIPKLKVRVKKAKPVAACAVEMSTLVTCWSSFSSDDRRCAAAAKALTSCMQTARPSVAKPNSINYHLARLGRQVLGK</sequence>
<organism evidence="1 2">
    <name type="scientific">Coemansia helicoidea</name>
    <dbReference type="NCBI Taxonomy" id="1286919"/>
    <lineage>
        <taxon>Eukaryota</taxon>
        <taxon>Fungi</taxon>
        <taxon>Fungi incertae sedis</taxon>
        <taxon>Zoopagomycota</taxon>
        <taxon>Kickxellomycotina</taxon>
        <taxon>Kickxellomycetes</taxon>
        <taxon>Kickxellales</taxon>
        <taxon>Kickxellaceae</taxon>
        <taxon>Coemansia</taxon>
    </lineage>
</organism>
<name>A0ACC1LGB5_9FUNG</name>
<evidence type="ECO:0000313" key="2">
    <source>
        <dbReference type="Proteomes" id="UP001140087"/>
    </source>
</evidence>
<dbReference type="Proteomes" id="UP001140087">
    <property type="component" value="Unassembled WGS sequence"/>
</dbReference>
<reference evidence="1" key="1">
    <citation type="submission" date="2022-07" db="EMBL/GenBank/DDBJ databases">
        <title>Phylogenomic reconstructions and comparative analyses of Kickxellomycotina fungi.</title>
        <authorList>
            <person name="Reynolds N.K."/>
            <person name="Stajich J.E."/>
            <person name="Barry K."/>
            <person name="Grigoriev I.V."/>
            <person name="Crous P."/>
            <person name="Smith M.E."/>
        </authorList>
    </citation>
    <scope>NUCLEOTIDE SEQUENCE</scope>
    <source>
        <strain evidence="1">BCRC 34780</strain>
    </source>
</reference>
<protein>
    <submittedName>
        <fullName evidence="1">Uncharacterized protein</fullName>
    </submittedName>
</protein>
<dbReference type="EMBL" id="JANBUN010000039">
    <property type="protein sequence ID" value="KAJ2807700.1"/>
    <property type="molecule type" value="Genomic_DNA"/>
</dbReference>
<keyword evidence="2" id="KW-1185">Reference proteome</keyword>
<gene>
    <name evidence="1" type="ORF">H4R21_000372</name>
</gene>